<accession>A0A2U3KC89</accession>
<evidence type="ECO:0000256" key="1">
    <source>
        <dbReference type="SAM" id="SignalP"/>
    </source>
</evidence>
<feature type="signal peptide" evidence="1">
    <location>
        <begin position="1"/>
        <end position="23"/>
    </location>
</feature>
<evidence type="ECO:0000313" key="4">
    <source>
        <dbReference type="EMBL" id="SPF37275.1"/>
    </source>
</evidence>
<feature type="chain" id="PRO_5015608199" evidence="1">
    <location>
        <begin position="24"/>
        <end position="690"/>
    </location>
</feature>
<evidence type="ECO:0000259" key="3">
    <source>
        <dbReference type="Pfam" id="PF08386"/>
    </source>
</evidence>
<evidence type="ECO:0000259" key="2">
    <source>
        <dbReference type="Pfam" id="PF00561"/>
    </source>
</evidence>
<dbReference type="InterPro" id="IPR000073">
    <property type="entry name" value="AB_hydrolase_1"/>
</dbReference>
<dbReference type="Gene3D" id="3.40.50.1820">
    <property type="entry name" value="alpha/beta hydrolase"/>
    <property type="match status" value="1"/>
</dbReference>
<dbReference type="OrthoDB" id="9796770at2"/>
<name>A0A2U3KC89_9BACT</name>
<organism evidence="4 5">
    <name type="scientific">Candidatus Sulfotelmatobacter kueseliae</name>
    <dbReference type="NCBI Taxonomy" id="2042962"/>
    <lineage>
        <taxon>Bacteria</taxon>
        <taxon>Pseudomonadati</taxon>
        <taxon>Acidobacteriota</taxon>
        <taxon>Terriglobia</taxon>
        <taxon>Terriglobales</taxon>
        <taxon>Candidatus Korobacteraceae</taxon>
        <taxon>Candidatus Sulfotelmatobacter</taxon>
    </lineage>
</organism>
<proteinExistence type="predicted"/>
<dbReference type="Pfam" id="PF00561">
    <property type="entry name" value="Abhydrolase_1"/>
    <property type="match status" value="1"/>
</dbReference>
<keyword evidence="1" id="KW-0732">Signal</keyword>
<feature type="domain" description="AB hydrolase-1" evidence="2">
    <location>
        <begin position="119"/>
        <end position="254"/>
    </location>
</feature>
<gene>
    <name evidence="4" type="ORF">SBA1_1770001</name>
</gene>
<dbReference type="Proteomes" id="UP000238701">
    <property type="component" value="Unassembled WGS sequence"/>
</dbReference>
<dbReference type="SUPFAM" id="SSF53474">
    <property type="entry name" value="alpha/beta-Hydrolases"/>
    <property type="match status" value="1"/>
</dbReference>
<reference evidence="5" key="1">
    <citation type="submission" date="2018-02" db="EMBL/GenBank/DDBJ databases">
        <authorList>
            <person name="Hausmann B."/>
        </authorList>
    </citation>
    <scope>NUCLEOTIDE SEQUENCE [LARGE SCALE GENOMIC DNA]</scope>
    <source>
        <strain evidence="5">Peat soil MAG SbA1</strain>
    </source>
</reference>
<dbReference type="InterPro" id="IPR029058">
    <property type="entry name" value="AB_hydrolase_fold"/>
</dbReference>
<feature type="domain" description="Peptidase S33 tripeptidyl aminopeptidase-like C-terminal" evidence="3">
    <location>
        <begin position="434"/>
        <end position="529"/>
    </location>
</feature>
<dbReference type="Pfam" id="PF08386">
    <property type="entry name" value="Abhydrolase_4"/>
    <property type="match status" value="1"/>
</dbReference>
<dbReference type="EMBL" id="OMOD01000087">
    <property type="protein sequence ID" value="SPF37275.1"/>
    <property type="molecule type" value="Genomic_DNA"/>
</dbReference>
<dbReference type="InterPro" id="IPR013595">
    <property type="entry name" value="Pept_S33_TAP-like_C"/>
</dbReference>
<protein>
    <submittedName>
        <fullName evidence="4">Putative TAP domain-containing protein</fullName>
    </submittedName>
</protein>
<evidence type="ECO:0000313" key="5">
    <source>
        <dbReference type="Proteomes" id="UP000238701"/>
    </source>
</evidence>
<sequence length="690" mass="73038">MKPIRILVLIIFTCLLSCEWLQAQTPTPPSNLNRLIPHFPRTPGVPKARQLLRRAEVTRLPALATQSVVSVQCPPEAQALGAVCGYVKVPLDRKHPGQGTVPINFELYQHAGSSPAESAILVNHGGPGLTTTGFRDLWLSLFGQNLDVHDLLLIDDRGRGLSGTIDCEELQHGTVPSLDQAIADCAAQLGNAASWYGTGDIGQDTEAVRADLGYDKVDYYGLSYGGADVSAYATRFGEHLRSIVLDAPVGTPGLGKAFALDRYRAHAEPGMVSLDCQRSPTCSPDHPIPQAELDALIWTVRLSPVEGDAYDANGNLMHVRIDENALLNYVIDNPTGIFSSTGEILAAANSLWQGDSKPLLRLGAEGYFPILGDAGDPTYLSVGAVMATLCADQTQAFNWSQPLPERSEQFADAVSDLPLWYFAPFSKEVGAGLVFSIGNRTCLYWEKPTPSSPVAPPDATYSLAPTLVLTGDLDNSAPTPEVSKVAALFPNSTLVPVVEAGHGTVFYTRCAANLPWEFIETLQVGDTTCTKTPETVWPAVGRFPLLAKFARPADVDPNGQNQIGVAERKVVTVAVATATDALQRGIIGSGTGVGLRAGTFQTNYGPPWTTTLTGCAFATDVTVNGTVTWGSDNSLVADLVVSGPGTAGGTLHVEGWWMAGLISSAHGSVGNFNVSGTLGGKQVAVLVPNA</sequence>
<dbReference type="AlphaFoldDB" id="A0A2U3KC89"/>